<dbReference type="AlphaFoldDB" id="B8HT95"/>
<name>B8HT95_CYAP4</name>
<accession>B8HT95</accession>
<dbReference type="SUPFAM" id="SSF53448">
    <property type="entry name" value="Nucleotide-diphospho-sugar transferases"/>
    <property type="match status" value="1"/>
</dbReference>
<dbReference type="HOGENOM" id="CLU_025996_19_2_3"/>
<proteinExistence type="predicted"/>
<dbReference type="STRING" id="395961.Cyan7425_1956"/>
<feature type="domain" description="Glycosyltransferase 2-like" evidence="1">
    <location>
        <begin position="6"/>
        <end position="111"/>
    </location>
</feature>
<dbReference type="InterPro" id="IPR001173">
    <property type="entry name" value="Glyco_trans_2-like"/>
</dbReference>
<dbReference type="OrthoDB" id="153025at2"/>
<dbReference type="PANTHER" id="PTHR43685:SF2">
    <property type="entry name" value="GLYCOSYLTRANSFERASE 2-LIKE DOMAIN-CONTAINING PROTEIN"/>
    <property type="match status" value="1"/>
</dbReference>
<reference evidence="2" key="1">
    <citation type="submission" date="2009-01" db="EMBL/GenBank/DDBJ databases">
        <title>Complete sequence of chromosome Cyanothece sp. PCC 7425.</title>
        <authorList>
            <consortium name="US DOE Joint Genome Institute"/>
            <person name="Lucas S."/>
            <person name="Copeland A."/>
            <person name="Lapidus A."/>
            <person name="Glavina del Rio T."/>
            <person name="Dalin E."/>
            <person name="Tice H."/>
            <person name="Bruce D."/>
            <person name="Goodwin L."/>
            <person name="Pitluck S."/>
            <person name="Sims D."/>
            <person name="Meineke L."/>
            <person name="Brettin T."/>
            <person name="Detter J.C."/>
            <person name="Han C."/>
            <person name="Larimer F."/>
            <person name="Land M."/>
            <person name="Hauser L."/>
            <person name="Kyrpides N."/>
            <person name="Ovchinnikova G."/>
            <person name="Liberton M."/>
            <person name="Stoeckel J."/>
            <person name="Banerjee A."/>
            <person name="Singh A."/>
            <person name="Page L."/>
            <person name="Sato H."/>
            <person name="Zhao L."/>
            <person name="Sherman L."/>
            <person name="Pakrasi H."/>
            <person name="Richardson P."/>
        </authorList>
    </citation>
    <scope>NUCLEOTIDE SEQUENCE</scope>
    <source>
        <strain evidence="2">PCC 7425</strain>
    </source>
</reference>
<dbReference type="Pfam" id="PF00535">
    <property type="entry name" value="Glycos_transf_2"/>
    <property type="match status" value="1"/>
</dbReference>
<dbReference type="CAZy" id="GT2">
    <property type="family name" value="Glycosyltransferase Family 2"/>
</dbReference>
<protein>
    <submittedName>
        <fullName evidence="2">Glycosyl transferase family 2</fullName>
    </submittedName>
</protein>
<sequence length="310" mass="35105">MDILISVVICTYNRASYLAKAIQSLLEQSLEPQSYEIIIVDNGSTDTTKMTVEQFSANINIRYIYESNQGLCYARNTGWRKAKGKYVAYLDDDAIASPFWLNKIIEVFDSGIANPGCVGGKVKPIWEAPRPQWLSDELLATLTIVDWSDAPQVISDLSQQWLVGANIAFPKEVLEELGGFVAGLGRVGNNLLSGDDTFLEKQIIQAGYSCFYHPEIVVHHHIQLSRLSQDWFISRYLWQGRSDAMMQLIEATLPWYNRFWMVALKVVGLLRSPKKVLALLIPTDKPKQFTQKCFALIEIGHIFGLWKPEI</sequence>
<organism evidence="2">
    <name type="scientific">Cyanothece sp. (strain PCC 7425 / ATCC 29141)</name>
    <dbReference type="NCBI Taxonomy" id="395961"/>
    <lineage>
        <taxon>Bacteria</taxon>
        <taxon>Bacillati</taxon>
        <taxon>Cyanobacteriota</taxon>
        <taxon>Cyanophyceae</taxon>
        <taxon>Gomontiellales</taxon>
        <taxon>Cyanothecaceae</taxon>
        <taxon>Cyanothece</taxon>
    </lineage>
</organism>
<dbReference type="PANTHER" id="PTHR43685">
    <property type="entry name" value="GLYCOSYLTRANSFERASE"/>
    <property type="match status" value="1"/>
</dbReference>
<dbReference type="InterPro" id="IPR029044">
    <property type="entry name" value="Nucleotide-diphossugar_trans"/>
</dbReference>
<dbReference type="InterPro" id="IPR050834">
    <property type="entry name" value="Glycosyltransf_2"/>
</dbReference>
<keyword evidence="2" id="KW-0808">Transferase</keyword>
<dbReference type="GO" id="GO:0016740">
    <property type="term" value="F:transferase activity"/>
    <property type="evidence" value="ECO:0007669"/>
    <property type="project" value="UniProtKB-KW"/>
</dbReference>
<evidence type="ECO:0000313" key="2">
    <source>
        <dbReference type="EMBL" id="ACL44321.1"/>
    </source>
</evidence>
<gene>
    <name evidence="2" type="ordered locus">Cyan7425_1956</name>
</gene>
<evidence type="ECO:0000259" key="1">
    <source>
        <dbReference type="Pfam" id="PF00535"/>
    </source>
</evidence>
<dbReference type="KEGG" id="cyn:Cyan7425_1956"/>
<dbReference type="EMBL" id="CP001344">
    <property type="protein sequence ID" value="ACL44321.1"/>
    <property type="molecule type" value="Genomic_DNA"/>
</dbReference>
<dbReference type="CDD" id="cd00761">
    <property type="entry name" value="Glyco_tranf_GTA_type"/>
    <property type="match status" value="1"/>
</dbReference>
<dbReference type="eggNOG" id="COG1216">
    <property type="taxonomic scope" value="Bacteria"/>
</dbReference>
<dbReference type="Gene3D" id="3.90.550.10">
    <property type="entry name" value="Spore Coat Polysaccharide Biosynthesis Protein SpsA, Chain A"/>
    <property type="match status" value="1"/>
</dbReference>